<organism evidence="2 3">
    <name type="scientific">candidate division CSSED10-310 bacterium</name>
    <dbReference type="NCBI Taxonomy" id="2855610"/>
    <lineage>
        <taxon>Bacteria</taxon>
        <taxon>Bacteria division CSSED10-310</taxon>
    </lineage>
</organism>
<proteinExistence type="predicted"/>
<evidence type="ECO:0000313" key="3">
    <source>
        <dbReference type="Proteomes" id="UP001594351"/>
    </source>
</evidence>
<accession>A0ABV6Z6P4</accession>
<comment type="caution">
    <text evidence="2">The sequence shown here is derived from an EMBL/GenBank/DDBJ whole genome shotgun (WGS) entry which is preliminary data.</text>
</comment>
<dbReference type="SMART" id="SM00028">
    <property type="entry name" value="TPR"/>
    <property type="match status" value="5"/>
</dbReference>
<name>A0ABV6Z6P4_UNCC1</name>
<gene>
    <name evidence="2" type="ORF">ACFL27_28330</name>
</gene>
<keyword evidence="1" id="KW-0175">Coiled coil</keyword>
<reference evidence="2 3" key="1">
    <citation type="submission" date="2024-09" db="EMBL/GenBank/DDBJ databases">
        <title>Laminarin stimulates single cell rates of sulfate reduction while oxygen inhibits transcriptomic activity in coastal marine sediment.</title>
        <authorList>
            <person name="Lindsay M."/>
            <person name="Orcutt B."/>
            <person name="Emerson D."/>
            <person name="Stepanauskas R."/>
            <person name="D'Angelo T."/>
        </authorList>
    </citation>
    <scope>NUCLEOTIDE SEQUENCE [LARGE SCALE GENOMIC DNA]</scope>
    <source>
        <strain evidence="2">SAG AM-311-K15</strain>
    </source>
</reference>
<dbReference type="PANTHER" id="PTHR44523:SF1">
    <property type="entry name" value="TETRATRICOPEPTIDE REPEAT PROTEIN 13"/>
    <property type="match status" value="1"/>
</dbReference>
<dbReference type="SUPFAM" id="SSF48452">
    <property type="entry name" value="TPR-like"/>
    <property type="match status" value="1"/>
</dbReference>
<dbReference type="Pfam" id="PF13432">
    <property type="entry name" value="TPR_16"/>
    <property type="match status" value="1"/>
</dbReference>
<dbReference type="EMBL" id="JBHPBY010000722">
    <property type="protein sequence ID" value="MFC1854109.1"/>
    <property type="molecule type" value="Genomic_DNA"/>
</dbReference>
<dbReference type="InterPro" id="IPR019734">
    <property type="entry name" value="TPR_rpt"/>
</dbReference>
<protein>
    <submittedName>
        <fullName evidence="2">Tetratricopeptide repeat protein</fullName>
    </submittedName>
</protein>
<sequence length="258" mass="29660">MLSNKPLFALCIVVILMTSLATCGPKISKKDLRLARVYLDTAKANLQNGNCQKAELEAKKSLAKEAKNAEALRILALAYYCQHKIQSAIKEINAALEIDPKRGEFHNDLGGFYLFEKRYQEAIREFQRALDDSAYFEPAAALYNMAEGYRRLGSKKLALLKYQESLLKDPNQDRPYYWIGVIALEDGDDKKAMNMFREALKMNPYNFEAAKELCLYSCSRNEGKSILYYCDLFLKSIPQNYQDDHVTDRVRRCLAKYK</sequence>
<dbReference type="InterPro" id="IPR011990">
    <property type="entry name" value="TPR-like_helical_dom_sf"/>
</dbReference>
<feature type="coiled-coil region" evidence="1">
    <location>
        <begin position="39"/>
        <end position="66"/>
    </location>
</feature>
<evidence type="ECO:0000256" key="1">
    <source>
        <dbReference type="SAM" id="Coils"/>
    </source>
</evidence>
<evidence type="ECO:0000313" key="2">
    <source>
        <dbReference type="EMBL" id="MFC1854109.1"/>
    </source>
</evidence>
<dbReference type="PANTHER" id="PTHR44523">
    <property type="entry name" value="TETRATRICOPEPTIDE REPEAT PROTEIN 13"/>
    <property type="match status" value="1"/>
</dbReference>
<dbReference type="Gene3D" id="1.25.40.10">
    <property type="entry name" value="Tetratricopeptide repeat domain"/>
    <property type="match status" value="2"/>
</dbReference>
<keyword evidence="3" id="KW-1185">Reference proteome</keyword>
<dbReference type="Pfam" id="PF13181">
    <property type="entry name" value="TPR_8"/>
    <property type="match status" value="1"/>
</dbReference>
<dbReference type="Proteomes" id="UP001594351">
    <property type="component" value="Unassembled WGS sequence"/>
</dbReference>